<dbReference type="NCBIfam" id="NF002003">
    <property type="entry name" value="PRK00802.1-3"/>
    <property type="match status" value="1"/>
</dbReference>
<dbReference type="SUPFAM" id="SSF50486">
    <property type="entry name" value="FMT C-terminal domain-like"/>
    <property type="match status" value="1"/>
</dbReference>
<keyword evidence="4 5" id="KW-0234">DNA repair</keyword>
<dbReference type="GO" id="GO:0006284">
    <property type="term" value="P:base-excision repair"/>
    <property type="evidence" value="ECO:0007669"/>
    <property type="project" value="InterPro"/>
</dbReference>
<organism evidence="6 7">
    <name type="scientific">Amnibacterium flavum</name>
    <dbReference type="NCBI Taxonomy" id="2173173"/>
    <lineage>
        <taxon>Bacteria</taxon>
        <taxon>Bacillati</taxon>
        <taxon>Actinomycetota</taxon>
        <taxon>Actinomycetes</taxon>
        <taxon>Micrococcales</taxon>
        <taxon>Microbacteriaceae</taxon>
        <taxon>Amnibacterium</taxon>
    </lineage>
</organism>
<dbReference type="InterPro" id="IPR036995">
    <property type="entry name" value="MPG_sf"/>
</dbReference>
<dbReference type="InterPro" id="IPR003180">
    <property type="entry name" value="MPG"/>
</dbReference>
<keyword evidence="7" id="KW-1185">Reference proteome</keyword>
<dbReference type="PANTHER" id="PTHR10429">
    <property type="entry name" value="DNA-3-METHYLADENINE GLYCOSYLASE"/>
    <property type="match status" value="1"/>
</dbReference>
<sequence>MRWGRPFERGAFESPAEQVAPLLLGARFAHTTIEGTVAVRLTEVEAYAGEGLDPGSHAHRGQGRRNAVMFGEPARLYTYFTYGMHVCANIVCLADGLAAGILLRAGEVIEGEELARRRRGDAVATRDLARGPARLAKAMGIPLSDGGADLLSSPYALERPETVAVHAVSARTGVSGPGGSLEYPWRFYLPDDPTVSPYRAHVPRRRLPLS</sequence>
<keyword evidence="3 5" id="KW-0378">Hydrolase</keyword>
<accession>A0A2V1HPF7</accession>
<reference evidence="6 7" key="1">
    <citation type="submission" date="2018-05" db="EMBL/GenBank/DDBJ databases">
        <title>Amnibacterium sp. M8JJ-5, whole genome shotgun sequence.</title>
        <authorList>
            <person name="Tuo L."/>
        </authorList>
    </citation>
    <scope>NUCLEOTIDE SEQUENCE [LARGE SCALE GENOMIC DNA]</scope>
    <source>
        <strain evidence="6 7">M8JJ-5</strain>
    </source>
</reference>
<evidence type="ECO:0000256" key="3">
    <source>
        <dbReference type="ARBA" id="ARBA00022801"/>
    </source>
</evidence>
<comment type="similarity">
    <text evidence="1 5">Belongs to the DNA glycosylase MPG family.</text>
</comment>
<dbReference type="OrthoDB" id="9794313at2"/>
<dbReference type="AlphaFoldDB" id="A0A2V1HPF7"/>
<dbReference type="RefSeq" id="WP_116757477.1">
    <property type="nucleotide sequence ID" value="NZ_JBHUEX010000001.1"/>
</dbReference>
<protein>
    <recommendedName>
        <fullName evidence="5">Putative 3-methyladenine DNA glycosylase</fullName>
        <ecNumber evidence="5">3.2.2.-</ecNumber>
    </recommendedName>
</protein>
<dbReference type="GO" id="GO:0003677">
    <property type="term" value="F:DNA binding"/>
    <property type="evidence" value="ECO:0007669"/>
    <property type="project" value="InterPro"/>
</dbReference>
<evidence type="ECO:0000256" key="1">
    <source>
        <dbReference type="ARBA" id="ARBA00009232"/>
    </source>
</evidence>
<dbReference type="GO" id="GO:0003905">
    <property type="term" value="F:alkylbase DNA N-glycosylase activity"/>
    <property type="evidence" value="ECO:0007669"/>
    <property type="project" value="InterPro"/>
</dbReference>
<evidence type="ECO:0000256" key="2">
    <source>
        <dbReference type="ARBA" id="ARBA00022763"/>
    </source>
</evidence>
<evidence type="ECO:0000313" key="7">
    <source>
        <dbReference type="Proteomes" id="UP000244893"/>
    </source>
</evidence>
<keyword evidence="2 5" id="KW-0227">DNA damage</keyword>
<evidence type="ECO:0000313" key="6">
    <source>
        <dbReference type="EMBL" id="PVZ93492.1"/>
    </source>
</evidence>
<dbReference type="Gene3D" id="3.10.300.10">
    <property type="entry name" value="Methylpurine-DNA glycosylase (MPG)"/>
    <property type="match status" value="1"/>
</dbReference>
<dbReference type="CDD" id="cd00540">
    <property type="entry name" value="AAG"/>
    <property type="match status" value="1"/>
</dbReference>
<evidence type="ECO:0000256" key="5">
    <source>
        <dbReference type="HAMAP-Rule" id="MF_00527"/>
    </source>
</evidence>
<dbReference type="PANTHER" id="PTHR10429:SF0">
    <property type="entry name" value="DNA-3-METHYLADENINE GLYCOSYLASE"/>
    <property type="match status" value="1"/>
</dbReference>
<dbReference type="EMBL" id="QEOP01000003">
    <property type="protein sequence ID" value="PVZ93492.1"/>
    <property type="molecule type" value="Genomic_DNA"/>
</dbReference>
<dbReference type="HAMAP" id="MF_00527">
    <property type="entry name" value="3MGH"/>
    <property type="match status" value="1"/>
</dbReference>
<proteinExistence type="inferred from homology"/>
<dbReference type="Pfam" id="PF02245">
    <property type="entry name" value="Pur_DNA_glyco"/>
    <property type="match status" value="1"/>
</dbReference>
<dbReference type="InterPro" id="IPR011034">
    <property type="entry name" value="Formyl_transferase-like_C_sf"/>
</dbReference>
<gene>
    <name evidence="6" type="ORF">DDQ50_14295</name>
</gene>
<comment type="caution">
    <text evidence="6">The sequence shown here is derived from an EMBL/GenBank/DDBJ whole genome shotgun (WGS) entry which is preliminary data.</text>
</comment>
<dbReference type="EC" id="3.2.2.-" evidence="5"/>
<evidence type="ECO:0000256" key="4">
    <source>
        <dbReference type="ARBA" id="ARBA00023204"/>
    </source>
</evidence>
<dbReference type="NCBIfam" id="TIGR00567">
    <property type="entry name" value="3mg"/>
    <property type="match status" value="1"/>
</dbReference>
<name>A0A2V1HPF7_9MICO</name>
<dbReference type="Proteomes" id="UP000244893">
    <property type="component" value="Unassembled WGS sequence"/>
</dbReference>